<comment type="caution">
    <text evidence="1">The sequence shown here is derived from an EMBL/GenBank/DDBJ whole genome shotgun (WGS) entry which is preliminary data.</text>
</comment>
<organism evidence="1 2">
    <name type="scientific">Hallella mizrahii</name>
    <dbReference type="NCBI Taxonomy" id="2606637"/>
    <lineage>
        <taxon>Bacteria</taxon>
        <taxon>Pseudomonadati</taxon>
        <taxon>Bacteroidota</taxon>
        <taxon>Bacteroidia</taxon>
        <taxon>Bacteroidales</taxon>
        <taxon>Prevotellaceae</taxon>
        <taxon>Hallella</taxon>
    </lineage>
</organism>
<gene>
    <name evidence="1" type="ORF">FYJ73_09275</name>
</gene>
<reference evidence="1 2" key="1">
    <citation type="submission" date="2019-08" db="EMBL/GenBank/DDBJ databases">
        <title>In-depth cultivation of the pig gut microbiome towards novel bacterial diversity and tailored functional studies.</title>
        <authorList>
            <person name="Wylensek D."/>
            <person name="Hitch T.C.A."/>
            <person name="Clavel T."/>
        </authorList>
    </citation>
    <scope>NUCLEOTIDE SEQUENCE [LARGE SCALE GENOMIC DNA]</scope>
    <source>
        <strain evidence="1 2">LKV-178-WT-2A</strain>
    </source>
</reference>
<name>A0A7K0KG80_9BACT</name>
<accession>A0A7K0KG80</accession>
<protein>
    <submittedName>
        <fullName evidence="1">Uncharacterized protein</fullName>
    </submittedName>
</protein>
<dbReference type="Proteomes" id="UP000438914">
    <property type="component" value="Unassembled WGS sequence"/>
</dbReference>
<evidence type="ECO:0000313" key="1">
    <source>
        <dbReference type="EMBL" id="MST84854.1"/>
    </source>
</evidence>
<sequence>MRKSVCLVDGTATLCLSDGQHVTDLQVHPIHQQGVWINRHWWWPSCDGRVLTLLALPSSHFSKIQPDSALKRQRDSLAVALHRSTLVRKELEYYLRCHNVQDEGYNRIAAYSAWQQHQLDSLKSLNVATSKLGQRHLTFLYKCNFTVSWYDDKGQSHHRSCRQLRIPVDSISLPIIVHTDKTVVPWGCRAVKNVPWGVSRHKEVITVTLTTADNRRKDHTILTRGDYDLGQKVGVAHAFAQPGTAVFTLHGRFVGLVGKEGSL</sequence>
<evidence type="ECO:0000313" key="2">
    <source>
        <dbReference type="Proteomes" id="UP000438914"/>
    </source>
</evidence>
<dbReference type="AlphaFoldDB" id="A0A7K0KG80"/>
<keyword evidence="2" id="KW-1185">Reference proteome</keyword>
<dbReference type="EMBL" id="VUNG01000022">
    <property type="protein sequence ID" value="MST84854.1"/>
    <property type="molecule type" value="Genomic_DNA"/>
</dbReference>
<proteinExistence type="predicted"/>